<dbReference type="AlphaFoldDB" id="A0A022RV77"/>
<dbReference type="InterPro" id="IPR035595">
    <property type="entry name" value="UDP_glycos_trans_CS"/>
</dbReference>
<dbReference type="eggNOG" id="KOG1192">
    <property type="taxonomic scope" value="Eukaryota"/>
</dbReference>
<evidence type="ECO:0000256" key="3">
    <source>
        <dbReference type="ARBA" id="ARBA00022679"/>
    </source>
</evidence>
<dbReference type="OMA" id="RYTMLTC"/>
<dbReference type="PROSITE" id="PS00375">
    <property type="entry name" value="UDPGT"/>
    <property type="match status" value="1"/>
</dbReference>
<dbReference type="Proteomes" id="UP000030748">
    <property type="component" value="Unassembled WGS sequence"/>
</dbReference>
<dbReference type="FunFam" id="3.40.50.2000:FF:000060">
    <property type="entry name" value="Glycosyltransferase"/>
    <property type="match status" value="1"/>
</dbReference>
<keyword evidence="2 4" id="KW-0328">Glycosyltransferase</keyword>
<dbReference type="EC" id="2.4.1.-" evidence="5"/>
<evidence type="ECO:0000256" key="5">
    <source>
        <dbReference type="RuleBase" id="RU362057"/>
    </source>
</evidence>
<evidence type="ECO:0000256" key="2">
    <source>
        <dbReference type="ARBA" id="ARBA00022676"/>
    </source>
</evidence>
<reference evidence="6 7" key="1">
    <citation type="journal article" date="2013" name="Proc. Natl. Acad. Sci. U.S.A.">
        <title>Fine-scale variation in meiotic recombination in Mimulus inferred from population shotgun sequencing.</title>
        <authorList>
            <person name="Hellsten U."/>
            <person name="Wright K.M."/>
            <person name="Jenkins J."/>
            <person name="Shu S."/>
            <person name="Yuan Y."/>
            <person name="Wessler S.R."/>
            <person name="Schmutz J."/>
            <person name="Willis J.H."/>
            <person name="Rokhsar D.S."/>
        </authorList>
    </citation>
    <scope>NUCLEOTIDE SEQUENCE [LARGE SCALE GENOMIC DNA]</scope>
    <source>
        <strain evidence="7">cv. DUN x IM62</strain>
    </source>
</reference>
<evidence type="ECO:0000256" key="1">
    <source>
        <dbReference type="ARBA" id="ARBA00009995"/>
    </source>
</evidence>
<dbReference type="PhylomeDB" id="A0A022RV77"/>
<keyword evidence="7" id="KW-1185">Reference proteome</keyword>
<protein>
    <recommendedName>
        <fullName evidence="5">Glycosyltransferase</fullName>
        <ecNumber evidence="5">2.4.1.-</ecNumber>
    </recommendedName>
</protein>
<dbReference type="PANTHER" id="PTHR48044:SF82">
    <property type="entry name" value="GLYCOSYLTRANSFERASE"/>
    <property type="match status" value="1"/>
</dbReference>
<organism evidence="6 7">
    <name type="scientific">Erythranthe guttata</name>
    <name type="common">Yellow monkey flower</name>
    <name type="synonym">Mimulus guttatus</name>
    <dbReference type="NCBI Taxonomy" id="4155"/>
    <lineage>
        <taxon>Eukaryota</taxon>
        <taxon>Viridiplantae</taxon>
        <taxon>Streptophyta</taxon>
        <taxon>Embryophyta</taxon>
        <taxon>Tracheophyta</taxon>
        <taxon>Spermatophyta</taxon>
        <taxon>Magnoliopsida</taxon>
        <taxon>eudicotyledons</taxon>
        <taxon>Gunneridae</taxon>
        <taxon>Pentapetalae</taxon>
        <taxon>asterids</taxon>
        <taxon>lamiids</taxon>
        <taxon>Lamiales</taxon>
        <taxon>Phrymaceae</taxon>
        <taxon>Erythranthe</taxon>
    </lineage>
</organism>
<dbReference type="SUPFAM" id="SSF53756">
    <property type="entry name" value="UDP-Glycosyltransferase/glycogen phosphorylase"/>
    <property type="match status" value="1"/>
</dbReference>
<dbReference type="EMBL" id="KI630229">
    <property type="protein sequence ID" value="EYU43901.1"/>
    <property type="molecule type" value="Genomic_DNA"/>
</dbReference>
<name>A0A022RV77_ERYGU</name>
<gene>
    <name evidence="6" type="ORF">MIMGU_mgv1a020989mg</name>
</gene>
<keyword evidence="3 4" id="KW-0808">Transferase</keyword>
<sequence>MEKDETKFTILMFPWLAYSHVFPFFELAKSLSKRRTFHIYFCSSAANLGSIENNLNNHKLRCNDDDDVSIDLVELQLPPSPQLPPHFHTTKNLPPNLVPILLQTFQESSSSFSRILIDLKPDLLIYDFFQPWAAKQALSLSIPSIYFATAGAAPFSYFHHLHTHGSASTFPYQEIYLSDREKADLNAVVAPEIKDADQDFAFGNFKLSCDIVLIKSSKGLEQKYIDYLSVLCRKKVVPTGPLVQESNIKDDDDDESEVIMQWLSEKDRFSTVLICFGSEHLLPKEQIVEIAKGLEQCCTNFIWIVRFIMDENALRLEDELPEGFLERVEGRGLVVQKWAPQAKILSHPSIGGFVSHCGWSSIMESLYFGVPIIALPIKFDQPINGRLVVEAGCGVEIGRGENGICSAEEVAKAIKKVIMEDSGEGLIRYNARNLGEKMKTEKEIAANEVAEELLLICKKSKQHADKI</sequence>
<evidence type="ECO:0000313" key="7">
    <source>
        <dbReference type="Proteomes" id="UP000030748"/>
    </source>
</evidence>
<dbReference type="InterPro" id="IPR002213">
    <property type="entry name" value="UDP_glucos_trans"/>
</dbReference>
<dbReference type="KEGG" id="egt:105977935"/>
<dbReference type="OrthoDB" id="5835829at2759"/>
<comment type="similarity">
    <text evidence="1 4">Belongs to the UDP-glycosyltransferase family.</text>
</comment>
<evidence type="ECO:0000313" key="6">
    <source>
        <dbReference type="EMBL" id="EYU43901.1"/>
    </source>
</evidence>
<dbReference type="GO" id="GO:0016138">
    <property type="term" value="P:glycoside biosynthetic process"/>
    <property type="evidence" value="ECO:0007669"/>
    <property type="project" value="UniProtKB-ARBA"/>
</dbReference>
<proteinExistence type="inferred from homology"/>
<dbReference type="Gene3D" id="3.40.50.2000">
    <property type="entry name" value="Glycogen Phosphorylase B"/>
    <property type="match status" value="2"/>
</dbReference>
<dbReference type="PANTHER" id="PTHR48044">
    <property type="entry name" value="GLYCOSYLTRANSFERASE"/>
    <property type="match status" value="1"/>
</dbReference>
<dbReference type="CDD" id="cd03784">
    <property type="entry name" value="GT1_Gtf-like"/>
    <property type="match status" value="1"/>
</dbReference>
<dbReference type="Pfam" id="PF00201">
    <property type="entry name" value="UDPGT"/>
    <property type="match status" value="1"/>
</dbReference>
<accession>A0A022RV77</accession>
<dbReference type="STRING" id="4155.A0A022RV77"/>
<evidence type="ECO:0000256" key="4">
    <source>
        <dbReference type="RuleBase" id="RU003718"/>
    </source>
</evidence>
<dbReference type="GO" id="GO:0035251">
    <property type="term" value="F:UDP-glucosyltransferase activity"/>
    <property type="evidence" value="ECO:0000318"/>
    <property type="project" value="GO_Central"/>
</dbReference>